<dbReference type="InterPro" id="IPR002083">
    <property type="entry name" value="MATH/TRAF_dom"/>
</dbReference>
<dbReference type="Gene3D" id="3.30.710.10">
    <property type="entry name" value="Potassium Channel Kv1.1, Chain A"/>
    <property type="match status" value="1"/>
</dbReference>
<evidence type="ECO:0000256" key="1">
    <source>
        <dbReference type="SAM" id="MobiDB-lite"/>
    </source>
</evidence>
<comment type="caution">
    <text evidence="3">The sequence shown here is derived from an EMBL/GenBank/DDBJ whole genome shotgun (WGS) entry which is preliminary data.</text>
</comment>
<dbReference type="PROSITE" id="PS50097">
    <property type="entry name" value="BTB"/>
    <property type="match status" value="1"/>
</dbReference>
<evidence type="ECO:0000313" key="4">
    <source>
        <dbReference type="Proteomes" id="UP001620645"/>
    </source>
</evidence>
<dbReference type="Pfam" id="PF00651">
    <property type="entry name" value="BTB"/>
    <property type="match status" value="1"/>
</dbReference>
<dbReference type="PANTHER" id="PTHR22743:SF165">
    <property type="entry name" value="BTB AND MATH DOMAIN CONTAINING-RELATED"/>
    <property type="match status" value="1"/>
</dbReference>
<dbReference type="AlphaFoldDB" id="A0ABD2JUI7"/>
<organism evidence="3 4">
    <name type="scientific">Heterodera schachtii</name>
    <name type="common">Sugarbeet cyst nematode worm</name>
    <name type="synonym">Tylenchus schachtii</name>
    <dbReference type="NCBI Taxonomy" id="97005"/>
    <lineage>
        <taxon>Eukaryota</taxon>
        <taxon>Metazoa</taxon>
        <taxon>Ecdysozoa</taxon>
        <taxon>Nematoda</taxon>
        <taxon>Chromadorea</taxon>
        <taxon>Rhabditida</taxon>
        <taxon>Tylenchina</taxon>
        <taxon>Tylenchomorpha</taxon>
        <taxon>Tylenchoidea</taxon>
        <taxon>Heteroderidae</taxon>
        <taxon>Heteroderinae</taxon>
        <taxon>Heterodera</taxon>
    </lineage>
</organism>
<dbReference type="SMART" id="SM00225">
    <property type="entry name" value="BTB"/>
    <property type="match status" value="1"/>
</dbReference>
<dbReference type="Gene3D" id="2.60.210.10">
    <property type="entry name" value="Apoptosis, Tumor Necrosis Factor Receptor Associated Protein 2, Chain A"/>
    <property type="match status" value="1"/>
</dbReference>
<accession>A0ABD2JUI7</accession>
<dbReference type="EMBL" id="JBICCN010000095">
    <property type="protein sequence ID" value="KAL3094306.1"/>
    <property type="molecule type" value="Genomic_DNA"/>
</dbReference>
<dbReference type="InterPro" id="IPR000210">
    <property type="entry name" value="BTB/POZ_dom"/>
</dbReference>
<dbReference type="PANTHER" id="PTHR22743">
    <property type="entry name" value="MEPRIN/TRAF-LIKE MATH FAMILY-C.ELEGANS"/>
    <property type="match status" value="1"/>
</dbReference>
<keyword evidence="4" id="KW-1185">Reference proteome</keyword>
<evidence type="ECO:0000259" key="2">
    <source>
        <dbReference type="PROSITE" id="PS50097"/>
    </source>
</evidence>
<dbReference type="InterPro" id="IPR008974">
    <property type="entry name" value="TRAF-like"/>
</dbReference>
<feature type="region of interest" description="Disordered" evidence="1">
    <location>
        <begin position="323"/>
        <end position="351"/>
    </location>
</feature>
<dbReference type="Proteomes" id="UP001620645">
    <property type="component" value="Unassembled WGS sequence"/>
</dbReference>
<dbReference type="CDD" id="cd18186">
    <property type="entry name" value="BTB_POZ_ZBTB_KLHL-like"/>
    <property type="match status" value="1"/>
</dbReference>
<gene>
    <name evidence="3" type="ORF">niasHS_004062</name>
</gene>
<sequence length="386" mass="44025">MAEDGVLKSVIGLRIERVAELDGVAKFSPNKRIAKLPWRLEVRKSAGGGQHSPPTLAVYVWCNWANKSQCWRCKAIVKFVIKSRELDFVRNFEHIFCARQPFVNWTRLLESTAANSLRRAEDTLEIEAQISVTEIVGYGIPPKEDQLFVNGRAFDVNKYLLAAHSPYFRAFFFHDNFRECQTQTFTINDSAVDAELFGMMLECVYPECGKPNDDTVETVLHLCDKYDLAVVKERCERFLIEESRRCMVFKFRMAEHYGLTSLKNHCFDFINTIDFCSDLIENVGEFTELSEQSKQCLSAHLAMLCETEKTKQNLATMLQRGVEAQQQNQQQGTTATNSANANAAQQHQQQQRQFAFPFGTPGSSTMAELMDRLAPPLTWAPDEKQT</sequence>
<feature type="domain" description="BTB" evidence="2">
    <location>
        <begin position="143"/>
        <end position="205"/>
    </location>
</feature>
<feature type="compositionally biased region" description="Low complexity" evidence="1">
    <location>
        <begin position="324"/>
        <end position="351"/>
    </location>
</feature>
<dbReference type="InterPro" id="IPR011333">
    <property type="entry name" value="SKP1/BTB/POZ_sf"/>
</dbReference>
<dbReference type="SUPFAM" id="SSF54695">
    <property type="entry name" value="POZ domain"/>
    <property type="match status" value="1"/>
</dbReference>
<dbReference type="InterPro" id="IPR052664">
    <property type="entry name" value="BTB-MATH_domain_protein"/>
</dbReference>
<dbReference type="CDD" id="cd00121">
    <property type="entry name" value="MATH"/>
    <property type="match status" value="1"/>
</dbReference>
<reference evidence="3 4" key="1">
    <citation type="submission" date="2024-10" db="EMBL/GenBank/DDBJ databases">
        <authorList>
            <person name="Kim D."/>
        </authorList>
    </citation>
    <scope>NUCLEOTIDE SEQUENCE [LARGE SCALE GENOMIC DNA]</scope>
    <source>
        <strain evidence="3">Taebaek</strain>
    </source>
</reference>
<evidence type="ECO:0000313" key="3">
    <source>
        <dbReference type="EMBL" id="KAL3094306.1"/>
    </source>
</evidence>
<protein>
    <recommendedName>
        <fullName evidence="2">BTB domain-containing protein</fullName>
    </recommendedName>
</protein>
<dbReference type="Pfam" id="PF00917">
    <property type="entry name" value="MATH"/>
    <property type="match status" value="1"/>
</dbReference>
<proteinExistence type="predicted"/>
<name>A0ABD2JUI7_HETSC</name>